<protein>
    <submittedName>
        <fullName evidence="2">Uncharacterized protein</fullName>
    </submittedName>
</protein>
<name>A0A016TSG2_9BILA</name>
<dbReference type="OrthoDB" id="5870803at2759"/>
<comment type="caution">
    <text evidence="2">The sequence shown here is derived from an EMBL/GenBank/DDBJ whole genome shotgun (WGS) entry which is preliminary data.</text>
</comment>
<feature type="compositionally biased region" description="Basic and acidic residues" evidence="1">
    <location>
        <begin position="91"/>
        <end position="112"/>
    </location>
</feature>
<organism evidence="2 3">
    <name type="scientific">Ancylostoma ceylanicum</name>
    <dbReference type="NCBI Taxonomy" id="53326"/>
    <lineage>
        <taxon>Eukaryota</taxon>
        <taxon>Metazoa</taxon>
        <taxon>Ecdysozoa</taxon>
        <taxon>Nematoda</taxon>
        <taxon>Chromadorea</taxon>
        <taxon>Rhabditida</taxon>
        <taxon>Rhabditina</taxon>
        <taxon>Rhabditomorpha</taxon>
        <taxon>Strongyloidea</taxon>
        <taxon>Ancylostomatidae</taxon>
        <taxon>Ancylostomatinae</taxon>
        <taxon>Ancylostoma</taxon>
    </lineage>
</organism>
<dbReference type="EMBL" id="JARK01001418">
    <property type="protein sequence ID" value="EYC05348.1"/>
    <property type="molecule type" value="Genomic_DNA"/>
</dbReference>
<evidence type="ECO:0000256" key="1">
    <source>
        <dbReference type="SAM" id="MobiDB-lite"/>
    </source>
</evidence>
<gene>
    <name evidence="2" type="primary">Acey_s0082.g1532</name>
    <name evidence="2" type="ORF">Y032_0082g1532</name>
</gene>
<feature type="region of interest" description="Disordered" evidence="1">
    <location>
        <begin position="91"/>
        <end position="118"/>
    </location>
</feature>
<sequence length="162" mass="18893">MKTRSDDNFLFLTGPLRSSIQFSQVLFPEKKGKINYHNVIVANLDYATKYIQDIMSDKNVNEEKFDSEDFRPPGCVASEYLLSQIRLDKPTESEVKEELQKQEKNQDDEPLREPTPCPSEYQLTKLNYMLAWPFPRLLSKDPDNVVNRGWQLNPDDPQIQLP</sequence>
<evidence type="ECO:0000313" key="2">
    <source>
        <dbReference type="EMBL" id="EYC05348.1"/>
    </source>
</evidence>
<proteinExistence type="predicted"/>
<dbReference type="AlphaFoldDB" id="A0A016TSG2"/>
<keyword evidence="3" id="KW-1185">Reference proteome</keyword>
<accession>A0A016TSG2</accession>
<evidence type="ECO:0000313" key="3">
    <source>
        <dbReference type="Proteomes" id="UP000024635"/>
    </source>
</evidence>
<dbReference type="Proteomes" id="UP000024635">
    <property type="component" value="Unassembled WGS sequence"/>
</dbReference>
<reference evidence="3" key="1">
    <citation type="journal article" date="2015" name="Nat. Genet.">
        <title>The genome and transcriptome of the zoonotic hookworm Ancylostoma ceylanicum identify infection-specific gene families.</title>
        <authorList>
            <person name="Schwarz E.M."/>
            <person name="Hu Y."/>
            <person name="Antoshechkin I."/>
            <person name="Miller M.M."/>
            <person name="Sternberg P.W."/>
            <person name="Aroian R.V."/>
        </authorList>
    </citation>
    <scope>NUCLEOTIDE SEQUENCE</scope>
    <source>
        <strain evidence="3">HY135</strain>
    </source>
</reference>